<evidence type="ECO:0000256" key="1">
    <source>
        <dbReference type="SAM" id="MobiDB-lite"/>
    </source>
</evidence>
<reference evidence="2 3" key="1">
    <citation type="submission" date="2022-10" db="EMBL/GenBank/DDBJ databases">
        <title>The complete genomes of actinobacterial strains from the NBC collection.</title>
        <authorList>
            <person name="Joergensen T.S."/>
            <person name="Alvarez Arevalo M."/>
            <person name="Sterndorff E.B."/>
            <person name="Faurdal D."/>
            <person name="Vuksanovic O."/>
            <person name="Mourched A.-S."/>
            <person name="Charusanti P."/>
            <person name="Shaw S."/>
            <person name="Blin K."/>
            <person name="Weber T."/>
        </authorList>
    </citation>
    <scope>NUCLEOTIDE SEQUENCE [LARGE SCALE GENOMIC DNA]</scope>
    <source>
        <strain evidence="2 3">NBC_01247</strain>
    </source>
</reference>
<evidence type="ECO:0000313" key="3">
    <source>
        <dbReference type="Proteomes" id="UP001432014"/>
    </source>
</evidence>
<proteinExistence type="predicted"/>
<accession>A0ABZ1WHG4</accession>
<feature type="region of interest" description="Disordered" evidence="1">
    <location>
        <begin position="141"/>
        <end position="164"/>
    </location>
</feature>
<dbReference type="Proteomes" id="UP001432014">
    <property type="component" value="Chromosome"/>
</dbReference>
<name>A0ABZ1WHG4_9ACTN</name>
<dbReference type="EMBL" id="CP108482">
    <property type="protein sequence ID" value="WUS60317.1"/>
    <property type="molecule type" value="Genomic_DNA"/>
</dbReference>
<sequence>MDIHAAVAALTEEAERQLRDGAWEVGPGDRALARKAAAGLAEAVGEQGERQGLPEGERLEDLREALAVLAITLARTHGRLAWFLAGASTALSPVLHWRSLPAERGSAFGTVVATPEQYADGETAVRCLRNTLTRIAAFTSWPGTRPPPRRRRRLATPGRPGTAGRLVRRRVPLGAFVQARSGAPTWPVRRSCPGEQAAQVAGEASAQARDLLAEARTQVRDQARAQTGRLAGNVRRLAHELRDMPDHGKPDPTATAAVAQLADGGHRVADRLEERGPDGLLEDVQDFARRRPGLFLAGAALAGFGLGRTANGVAAAGEPAVTRDRSHSSWGSRLSAVGDGRPGDGAVRGGVAPPAGIGMCFHWWGLRRRRVRGWG</sequence>
<keyword evidence="3" id="KW-1185">Reference proteome</keyword>
<organism evidence="2 3">
    <name type="scientific">Kitasatospora herbaricolor</name>
    <dbReference type="NCBI Taxonomy" id="68217"/>
    <lineage>
        <taxon>Bacteria</taxon>
        <taxon>Bacillati</taxon>
        <taxon>Actinomycetota</taxon>
        <taxon>Actinomycetes</taxon>
        <taxon>Kitasatosporales</taxon>
        <taxon>Streptomycetaceae</taxon>
        <taxon>Kitasatospora</taxon>
    </lineage>
</organism>
<feature type="region of interest" description="Disordered" evidence="1">
    <location>
        <begin position="324"/>
        <end position="349"/>
    </location>
</feature>
<dbReference type="RefSeq" id="WP_329493596.1">
    <property type="nucleotide sequence ID" value="NZ_CP108460.1"/>
</dbReference>
<protein>
    <submittedName>
        <fullName evidence="2">Uncharacterized protein</fullName>
    </submittedName>
</protein>
<evidence type="ECO:0000313" key="2">
    <source>
        <dbReference type="EMBL" id="WUS60317.1"/>
    </source>
</evidence>
<gene>
    <name evidence="2" type="ORF">OG469_35415</name>
</gene>